<sequence length="197" mass="21304">MKSLLKSALASLLIFLAYSTSLAAVNFEAPLIATAMSDGTGPIILGFVCGKLNIPCRNDLMITAQQLKELLERPDHPKTLVIATGTLIEGEACKECGGIEIDVAEETQRIEELIELAKSMALPIIGMHLDGTFPTPEQTFRPAIDSIMPYADLILLVSPGEYAKYLRDLSEVRGIPLIEVKETSGIAQVLLEILAKP</sequence>
<dbReference type="EMBL" id="DSBT01000100">
    <property type="protein sequence ID" value="HDP77221.1"/>
    <property type="molecule type" value="Genomic_DNA"/>
</dbReference>
<feature type="chain" id="PRO_5028196512" description="DUF6305 domain-containing protein" evidence="1">
    <location>
        <begin position="24"/>
        <end position="197"/>
    </location>
</feature>
<dbReference type="InterPro" id="IPR046272">
    <property type="entry name" value="DUF6305"/>
</dbReference>
<organism evidence="3">
    <name type="scientific">Mesotoga infera</name>
    <dbReference type="NCBI Taxonomy" id="1236046"/>
    <lineage>
        <taxon>Bacteria</taxon>
        <taxon>Thermotogati</taxon>
        <taxon>Thermotogota</taxon>
        <taxon>Thermotogae</taxon>
        <taxon>Kosmotogales</taxon>
        <taxon>Kosmotogaceae</taxon>
        <taxon>Mesotoga</taxon>
    </lineage>
</organism>
<evidence type="ECO:0000259" key="2">
    <source>
        <dbReference type="Pfam" id="PF19823"/>
    </source>
</evidence>
<dbReference type="AlphaFoldDB" id="A0A7C1GRX6"/>
<protein>
    <recommendedName>
        <fullName evidence="2">DUF6305 domain-containing protein</fullName>
    </recommendedName>
</protein>
<keyword evidence="1" id="KW-0732">Signal</keyword>
<accession>A0A7C1GRX6</accession>
<name>A0A7C1GRX6_9BACT</name>
<evidence type="ECO:0000313" key="3">
    <source>
        <dbReference type="EMBL" id="HDP77221.1"/>
    </source>
</evidence>
<dbReference type="Proteomes" id="UP000886198">
    <property type="component" value="Unassembled WGS sequence"/>
</dbReference>
<proteinExistence type="predicted"/>
<feature type="domain" description="DUF6305" evidence="2">
    <location>
        <begin position="28"/>
        <end position="192"/>
    </location>
</feature>
<comment type="caution">
    <text evidence="3">The sequence shown here is derived from an EMBL/GenBank/DDBJ whole genome shotgun (WGS) entry which is preliminary data.</text>
</comment>
<gene>
    <name evidence="3" type="ORF">ENN47_03360</name>
</gene>
<reference evidence="3" key="1">
    <citation type="journal article" date="2020" name="mSystems">
        <title>Genome- and Community-Level Interaction Insights into Carbon Utilization and Element Cycling Functions of Hydrothermarchaeota in Hydrothermal Sediment.</title>
        <authorList>
            <person name="Zhou Z."/>
            <person name="Liu Y."/>
            <person name="Xu W."/>
            <person name="Pan J."/>
            <person name="Luo Z.H."/>
            <person name="Li M."/>
        </authorList>
    </citation>
    <scope>NUCLEOTIDE SEQUENCE [LARGE SCALE GENOMIC DNA]</scope>
    <source>
        <strain evidence="3">SpSt-1179</strain>
    </source>
</reference>
<dbReference type="Pfam" id="PF19823">
    <property type="entry name" value="DUF6305"/>
    <property type="match status" value="1"/>
</dbReference>
<evidence type="ECO:0000256" key="1">
    <source>
        <dbReference type="SAM" id="SignalP"/>
    </source>
</evidence>
<feature type="signal peptide" evidence="1">
    <location>
        <begin position="1"/>
        <end position="23"/>
    </location>
</feature>